<protein>
    <submittedName>
        <fullName evidence="3">Indolepyruvate ferredoxin oxidoreductase family protein</fullName>
    </submittedName>
</protein>
<dbReference type="CDD" id="cd07034">
    <property type="entry name" value="TPP_PYR_PFOR_IOR-alpha_like"/>
    <property type="match status" value="1"/>
</dbReference>
<gene>
    <name evidence="3" type="ORF">N5P18_04570</name>
</gene>
<dbReference type="Pfam" id="PF01558">
    <property type="entry name" value="POR"/>
    <property type="match status" value="1"/>
</dbReference>
<dbReference type="NCBIfam" id="NF009589">
    <property type="entry name" value="PRK13030.1"/>
    <property type="match status" value="1"/>
</dbReference>
<dbReference type="Pfam" id="PF20169">
    <property type="entry name" value="DUF6537"/>
    <property type="match status" value="1"/>
</dbReference>
<dbReference type="InterPro" id="IPR046667">
    <property type="entry name" value="DUF6537"/>
</dbReference>
<reference evidence="3 4" key="1">
    <citation type="submission" date="2022-09" db="EMBL/GenBank/DDBJ databases">
        <title>Complete genome sequence of Janibacter terrae strain COS04-44, PCL-degrading bacteria isolated from oil spilled coast.</title>
        <authorList>
            <person name="Park H."/>
            <person name="Kim J.Y."/>
            <person name="An S.H."/>
            <person name="Lee C.M."/>
            <person name="Weon H.-Y."/>
        </authorList>
    </citation>
    <scope>NUCLEOTIDE SEQUENCE [LARGE SCALE GENOMIC DNA]</scope>
    <source>
        <strain evidence="3 4">COS04-44</strain>
    </source>
</reference>
<evidence type="ECO:0000313" key="4">
    <source>
        <dbReference type="Proteomes" id="UP001381003"/>
    </source>
</evidence>
<keyword evidence="4" id="KW-1185">Reference proteome</keyword>
<dbReference type="Proteomes" id="UP001381003">
    <property type="component" value="Chromosome"/>
</dbReference>
<dbReference type="Gene3D" id="3.40.50.970">
    <property type="match status" value="1"/>
</dbReference>
<dbReference type="PANTHER" id="PTHR48084">
    <property type="entry name" value="2-OXOGLUTARATE OXIDOREDUCTASE SUBUNIT KORB-RELATED"/>
    <property type="match status" value="1"/>
</dbReference>
<dbReference type="NCBIfam" id="NF009588">
    <property type="entry name" value="PRK13029.1"/>
    <property type="match status" value="1"/>
</dbReference>
<accession>A0ABZ2FHG7</accession>
<dbReference type="InterPro" id="IPR002880">
    <property type="entry name" value="Pyrv_Fd/Flavodoxin_OxRdtase_N"/>
</dbReference>
<dbReference type="InterPro" id="IPR051457">
    <property type="entry name" value="2-oxoacid:Fd_oxidoreductase"/>
</dbReference>
<dbReference type="PANTHER" id="PTHR48084:SF3">
    <property type="entry name" value="SUBUNIT OF PYRUVATE:FLAVODOXIN OXIDOREDUCTASE"/>
    <property type="match status" value="1"/>
</dbReference>
<organism evidence="3 4">
    <name type="scientific">Janibacter terrae</name>
    <dbReference type="NCBI Taxonomy" id="103817"/>
    <lineage>
        <taxon>Bacteria</taxon>
        <taxon>Bacillati</taxon>
        <taxon>Actinomycetota</taxon>
        <taxon>Actinomycetes</taxon>
        <taxon>Micrococcales</taxon>
        <taxon>Intrasporangiaceae</taxon>
        <taxon>Janibacter</taxon>
    </lineage>
</organism>
<proteinExistence type="predicted"/>
<evidence type="ECO:0000256" key="1">
    <source>
        <dbReference type="ARBA" id="ARBA00023002"/>
    </source>
</evidence>
<evidence type="ECO:0000259" key="2">
    <source>
        <dbReference type="PROSITE" id="PS51379"/>
    </source>
</evidence>
<dbReference type="InterPro" id="IPR019752">
    <property type="entry name" value="Pyrv/ketoisovalerate_OxRed_cat"/>
</dbReference>
<sequence length="1177" mass="123078">MTQLDERSAPSVPDSAAGGYQLSDRYEAGARPVLLTGVQAVARFLVEQHARDAAAGARTASLVSGYQGSPLAGLDKTLAGVKALRDKHGMHLEPGLNEELGATAVWGSQLELPGETRKVDGVVGVWYGKGPGVDRSGDVLRHANMYGAHPRGGAVVLAGDDPGSKSSTVPCVSERSLAAMGIPVLYPRNAAEVISMGLHAVALSRVSGCWVALKIVSDVADGLFTVDADFAAQRIVLPEIEWEGKPWRYEQLAMLSPTDSLKAEAALVGPRTAMVEAYAAANELDVVEVEAPGATLGIAATGAQFDTVRQALLDLGLDDAALSDAGIRLYRIGMPYPLGRSRLTAFAEGLDEILVVEEKTPFVESQVRDFLYGSAQQPRVLGKTDGAGAPLVPATGSLTADRLVPALRQWLDGRVGLREPAAPARRSRIDLSITPVSAQRIPYFCSGCPHNRSTVLPEGSIGGGGIGCHTMVTMAPRESAQVTGITQMGGEGVQWLGQAPFSDIDHIFQNVGDGTYFHSGQLALQACVAAGVNITYKILYNQVVAMTGAQDAPGGLGVPELTRKLAAEGVGRIIVCADEPEKYGRNAGFAPGVTVWHRDRIDDAQRELREVQGVSVLIYDQQCAAEARRLRKRGKVETRPMRVVINEAVCEGCGDCGVKSNCLSVQPVDTELGRKTRIDQTSCNTDYSCLDGDCPSFMTVMTDPGTRLPTPVPATPPNIASPQRPTIDGTFDVFLAGIGGTGIVTVNALLATAALVDGLHCSGLDQTGLSQKAGPVTSHLRLAPAGAAPANNRLSEGRADAMLAFDLMVAGEAKNTALLGRDRSTVIASTSPTPTGEMVYDPSVTYPDEQGLLAPLRSAARSVHTVDMLGATTALLGSVEAANLLLVGAAVQAGALPLSVAALEEAIALNGVAVEANLAAFRWGRVSVADPVAFGAATRAQVVEAPVPDGSRFLAGLSMAGETRRLASVRAAGMDAHSGAGAALGYARLVERAWVAEQSLAPGSDDAAHGFSESVARGAHRLGAYKDEYEVARLLTDPELEAQTLGQVPGAARPTYRLHPPMLRSAGMSKKISIPLAGRPALVALARAKRLRGTALDPFGRAHVRRLERALLADYVATVARLADGLDASGYDTAVAVAETAEIVRGYEGVKLGNVAQYVQARAELGHPVSAEVAGLL</sequence>
<dbReference type="RefSeq" id="WP_068424657.1">
    <property type="nucleotide sequence ID" value="NZ_CP104874.1"/>
</dbReference>
<feature type="domain" description="4Fe-4S ferredoxin-type" evidence="2">
    <location>
        <begin position="641"/>
        <end position="673"/>
    </location>
</feature>
<dbReference type="InterPro" id="IPR002869">
    <property type="entry name" value="Pyrv_flavodox_OxRed_cen"/>
</dbReference>
<dbReference type="SUPFAM" id="SSF52518">
    <property type="entry name" value="Thiamin diphosphate-binding fold (THDP-binding)"/>
    <property type="match status" value="2"/>
</dbReference>
<dbReference type="EMBL" id="CP104874">
    <property type="protein sequence ID" value="WWF06150.1"/>
    <property type="molecule type" value="Genomic_DNA"/>
</dbReference>
<name>A0ABZ2FHG7_9MICO</name>
<keyword evidence="1" id="KW-0560">Oxidoreductase</keyword>
<dbReference type="InterPro" id="IPR029061">
    <property type="entry name" value="THDP-binding"/>
</dbReference>
<dbReference type="InterPro" id="IPR017896">
    <property type="entry name" value="4Fe4S_Fe-S-bd"/>
</dbReference>
<dbReference type="PROSITE" id="PS51379">
    <property type="entry name" value="4FE4S_FER_2"/>
    <property type="match status" value="1"/>
</dbReference>
<dbReference type="SUPFAM" id="SSF53323">
    <property type="entry name" value="Pyruvate-ferredoxin oxidoreductase, PFOR, domain III"/>
    <property type="match status" value="1"/>
</dbReference>
<dbReference type="InterPro" id="IPR011766">
    <property type="entry name" value="TPP_enzyme_TPP-bd"/>
</dbReference>
<dbReference type="Gene3D" id="3.40.920.10">
    <property type="entry name" value="Pyruvate-ferredoxin oxidoreductase, PFOR, domain III"/>
    <property type="match status" value="1"/>
</dbReference>
<evidence type="ECO:0000313" key="3">
    <source>
        <dbReference type="EMBL" id="WWF06150.1"/>
    </source>
</evidence>
<dbReference type="Pfam" id="PF02775">
    <property type="entry name" value="TPP_enzyme_C"/>
    <property type="match status" value="1"/>
</dbReference>